<name>A0ABY7BKQ9_9FIRM</name>
<keyword evidence="7 9" id="KW-0057">Aromatic amino acid biosynthesis</keyword>
<dbReference type="CDD" id="cd00405">
    <property type="entry name" value="PRAI"/>
    <property type="match status" value="1"/>
</dbReference>
<comment type="pathway">
    <text evidence="2 9">Amino-acid biosynthesis; L-tryptophan biosynthesis; L-tryptophan from chorismate: step 3/5.</text>
</comment>
<keyword evidence="6 9" id="KW-0822">Tryptophan biosynthesis</keyword>
<dbReference type="Proteomes" id="UP001164745">
    <property type="component" value="Chromosome"/>
</dbReference>
<dbReference type="InterPro" id="IPR001240">
    <property type="entry name" value="PRAI_dom"/>
</dbReference>
<evidence type="ECO:0000256" key="5">
    <source>
        <dbReference type="ARBA" id="ARBA00022605"/>
    </source>
</evidence>
<dbReference type="InterPro" id="IPR044643">
    <property type="entry name" value="TrpF_fam"/>
</dbReference>
<evidence type="ECO:0000256" key="4">
    <source>
        <dbReference type="ARBA" id="ARBA00022272"/>
    </source>
</evidence>
<keyword evidence="8 9" id="KW-0413">Isomerase</keyword>
<organism evidence="11 12">
    <name type="scientific">Caldicellulosiruptor naganoensis</name>
    <dbReference type="NCBI Taxonomy" id="29324"/>
    <lineage>
        <taxon>Bacteria</taxon>
        <taxon>Bacillati</taxon>
        <taxon>Bacillota</taxon>
        <taxon>Bacillota incertae sedis</taxon>
        <taxon>Caldicellulosiruptorales</taxon>
        <taxon>Caldicellulosiruptoraceae</taxon>
        <taxon>Caldicellulosiruptor</taxon>
    </lineage>
</organism>
<dbReference type="Pfam" id="PF00697">
    <property type="entry name" value="PRAI"/>
    <property type="match status" value="1"/>
</dbReference>
<evidence type="ECO:0000313" key="11">
    <source>
        <dbReference type="EMBL" id="WAM32477.1"/>
    </source>
</evidence>
<evidence type="ECO:0000259" key="10">
    <source>
        <dbReference type="Pfam" id="PF00697"/>
    </source>
</evidence>
<dbReference type="PANTHER" id="PTHR42894">
    <property type="entry name" value="N-(5'-PHOSPHORIBOSYL)ANTHRANILATE ISOMERASE"/>
    <property type="match status" value="1"/>
</dbReference>
<dbReference type="InterPro" id="IPR013785">
    <property type="entry name" value="Aldolase_TIM"/>
</dbReference>
<feature type="domain" description="N-(5'phosphoribosyl) anthranilate isomerase (PRAI)" evidence="10">
    <location>
        <begin position="4"/>
        <end position="191"/>
    </location>
</feature>
<evidence type="ECO:0000313" key="12">
    <source>
        <dbReference type="Proteomes" id="UP001164745"/>
    </source>
</evidence>
<reference evidence="11" key="1">
    <citation type="submission" date="2022-12" db="EMBL/GenBank/DDBJ databases">
        <authorList>
            <person name="Bing R.G."/>
            <person name="Willard D.J."/>
            <person name="Manesh M.J.H."/>
            <person name="Laemthong T."/>
            <person name="Crosby J.R."/>
            <person name="Kelly R.M."/>
        </authorList>
    </citation>
    <scope>NUCLEOTIDE SEQUENCE</scope>
    <source>
        <strain evidence="11">DSM 8991</strain>
    </source>
</reference>
<keyword evidence="12" id="KW-1185">Reference proteome</keyword>
<evidence type="ECO:0000256" key="3">
    <source>
        <dbReference type="ARBA" id="ARBA00012572"/>
    </source>
</evidence>
<accession>A0ABY7BKQ9</accession>
<dbReference type="EC" id="5.3.1.24" evidence="3 9"/>
<dbReference type="PANTHER" id="PTHR42894:SF1">
    <property type="entry name" value="N-(5'-PHOSPHORIBOSYL)ANTHRANILATE ISOMERASE"/>
    <property type="match status" value="1"/>
</dbReference>
<evidence type="ECO:0000256" key="1">
    <source>
        <dbReference type="ARBA" id="ARBA00001164"/>
    </source>
</evidence>
<sequence length="204" mass="23036">MIVKFCGIRREEDVEYCNILSPTMIGLIFADSPRKVEKDTAKRLLAMKNPSIKSVGVFKNQTLSEVLSISKDLKLDFIQLHGNESIEFITYLKSQGFKIIKAVEVEKVNDIERSKIYKDIVDFILLDRPKGKEIDIVQLAKNADFDFIVAGGITPENIEKYLALNPLGIDISSGIETNGFKDFNKMKTIIEKLTKYKVGEVKNG</sequence>
<comment type="similarity">
    <text evidence="9">Belongs to the TrpF family.</text>
</comment>
<evidence type="ECO:0000256" key="9">
    <source>
        <dbReference type="HAMAP-Rule" id="MF_00135"/>
    </source>
</evidence>
<dbReference type="InterPro" id="IPR011060">
    <property type="entry name" value="RibuloseP-bd_barrel"/>
</dbReference>
<proteinExistence type="inferred from homology"/>
<evidence type="ECO:0000256" key="6">
    <source>
        <dbReference type="ARBA" id="ARBA00022822"/>
    </source>
</evidence>
<evidence type="ECO:0000256" key="7">
    <source>
        <dbReference type="ARBA" id="ARBA00023141"/>
    </source>
</evidence>
<gene>
    <name evidence="9" type="primary">trpF</name>
    <name evidence="11" type="ORF">OTJ99_001036</name>
</gene>
<evidence type="ECO:0000256" key="8">
    <source>
        <dbReference type="ARBA" id="ARBA00023235"/>
    </source>
</evidence>
<protein>
    <recommendedName>
        <fullName evidence="4 9">N-(5'-phosphoribosyl)anthranilate isomerase</fullName>
        <shortName evidence="9">PRAI</shortName>
        <ecNumber evidence="3 9">5.3.1.24</ecNumber>
    </recommendedName>
</protein>
<dbReference type="EMBL" id="CP113864">
    <property type="protein sequence ID" value="WAM32477.1"/>
    <property type="molecule type" value="Genomic_DNA"/>
</dbReference>
<comment type="catalytic activity">
    <reaction evidence="1 9">
        <text>N-(5-phospho-beta-D-ribosyl)anthranilate = 1-(2-carboxyphenylamino)-1-deoxy-D-ribulose 5-phosphate</text>
        <dbReference type="Rhea" id="RHEA:21540"/>
        <dbReference type="ChEBI" id="CHEBI:18277"/>
        <dbReference type="ChEBI" id="CHEBI:58613"/>
        <dbReference type="EC" id="5.3.1.24"/>
    </reaction>
</comment>
<dbReference type="GO" id="GO:0016853">
    <property type="term" value="F:isomerase activity"/>
    <property type="evidence" value="ECO:0007669"/>
    <property type="project" value="UniProtKB-KW"/>
</dbReference>
<evidence type="ECO:0000256" key="2">
    <source>
        <dbReference type="ARBA" id="ARBA00004664"/>
    </source>
</evidence>
<dbReference type="RefSeq" id="WP_045164971.1">
    <property type="nucleotide sequence ID" value="NZ_CP113864.1"/>
</dbReference>
<dbReference type="Gene3D" id="3.20.20.70">
    <property type="entry name" value="Aldolase class I"/>
    <property type="match status" value="1"/>
</dbReference>
<dbReference type="HAMAP" id="MF_00135">
    <property type="entry name" value="PRAI"/>
    <property type="match status" value="1"/>
</dbReference>
<keyword evidence="5 9" id="KW-0028">Amino-acid biosynthesis</keyword>
<dbReference type="SUPFAM" id="SSF51366">
    <property type="entry name" value="Ribulose-phoshate binding barrel"/>
    <property type="match status" value="1"/>
</dbReference>